<keyword evidence="9" id="KW-0444">Lipid biosynthesis</keyword>
<evidence type="ECO:0000256" key="9">
    <source>
        <dbReference type="ARBA" id="ARBA00022516"/>
    </source>
</evidence>
<dbReference type="AlphaFoldDB" id="A0A917DHU1"/>
<evidence type="ECO:0000256" key="6">
    <source>
        <dbReference type="ARBA" id="ARBA00012487"/>
    </source>
</evidence>
<dbReference type="PROSITE" id="PS01315">
    <property type="entry name" value="CDS"/>
    <property type="match status" value="1"/>
</dbReference>
<evidence type="ECO:0000313" key="20">
    <source>
        <dbReference type="EMBL" id="GGD38947.1"/>
    </source>
</evidence>
<evidence type="ECO:0000256" key="13">
    <source>
        <dbReference type="ARBA" id="ARBA00022989"/>
    </source>
</evidence>
<comment type="similarity">
    <text evidence="5 18">Belongs to the CDS family.</text>
</comment>
<dbReference type="InterPro" id="IPR000374">
    <property type="entry name" value="PC_trans"/>
</dbReference>
<evidence type="ECO:0000256" key="18">
    <source>
        <dbReference type="RuleBase" id="RU003938"/>
    </source>
</evidence>
<name>A0A917DHU1_9SPHN</name>
<keyword evidence="14" id="KW-0443">Lipid metabolism</keyword>
<keyword evidence="15 19" id="KW-0472">Membrane</keyword>
<sequence length="261" mass="27131">MADAEQPGPVELGHVRPEGPRNTDLGARAISAVVMVAVAAICLWVGGLLLDALIVLVAGAAYWEWQRIVRRMSAELGFSGAKSLVWMLAGAAYMGVAAYLMVTIPSMLVVFAILVTAFVDTFAYFAGRTIGGPKIAPAISPSKTWAGLGGGVVGATLALLLFMFSSHMWATGMGDTVSSGATHETYFVMFGGPELIASAIAAGAVLAVLAQAGDFFESWMKRRAKVKDSSTLIPGHGGVFDRVDGMLPVAILIGVLAQVAT</sequence>
<evidence type="ECO:0000256" key="19">
    <source>
        <dbReference type="SAM" id="Phobius"/>
    </source>
</evidence>
<dbReference type="Pfam" id="PF01148">
    <property type="entry name" value="CTP_transf_1"/>
    <property type="match status" value="1"/>
</dbReference>
<evidence type="ECO:0000256" key="3">
    <source>
        <dbReference type="ARBA" id="ARBA00005119"/>
    </source>
</evidence>
<reference evidence="20 21" key="1">
    <citation type="journal article" date="2014" name="Int. J. Syst. Evol. Microbiol.">
        <title>Complete genome sequence of Corynebacterium casei LMG S-19264T (=DSM 44701T), isolated from a smear-ripened cheese.</title>
        <authorList>
            <consortium name="US DOE Joint Genome Institute (JGI-PGF)"/>
            <person name="Walter F."/>
            <person name="Albersmeier A."/>
            <person name="Kalinowski J."/>
            <person name="Ruckert C."/>
        </authorList>
    </citation>
    <scope>NUCLEOTIDE SEQUENCE [LARGE SCALE GENOMIC DNA]</scope>
    <source>
        <strain evidence="20 21">CGMCC 1.15358</strain>
    </source>
</reference>
<dbReference type="EC" id="2.7.7.41" evidence="6 18"/>
<feature type="transmembrane region" description="Helical" evidence="19">
    <location>
        <begin position="30"/>
        <end position="63"/>
    </location>
</feature>
<dbReference type="GO" id="GO:0005886">
    <property type="term" value="C:plasma membrane"/>
    <property type="evidence" value="ECO:0007669"/>
    <property type="project" value="UniProtKB-SubCell"/>
</dbReference>
<evidence type="ECO:0000256" key="15">
    <source>
        <dbReference type="ARBA" id="ARBA00023136"/>
    </source>
</evidence>
<feature type="transmembrane region" description="Helical" evidence="19">
    <location>
        <begin position="195"/>
        <end position="216"/>
    </location>
</feature>
<evidence type="ECO:0000256" key="1">
    <source>
        <dbReference type="ARBA" id="ARBA00001698"/>
    </source>
</evidence>
<keyword evidence="13 19" id="KW-1133">Transmembrane helix</keyword>
<dbReference type="Proteomes" id="UP000598997">
    <property type="component" value="Unassembled WGS sequence"/>
</dbReference>
<organism evidence="20 21">
    <name type="scientific">Croceicoccus pelagius</name>
    <dbReference type="NCBI Taxonomy" id="1703341"/>
    <lineage>
        <taxon>Bacteria</taxon>
        <taxon>Pseudomonadati</taxon>
        <taxon>Pseudomonadota</taxon>
        <taxon>Alphaproteobacteria</taxon>
        <taxon>Sphingomonadales</taxon>
        <taxon>Erythrobacteraceae</taxon>
        <taxon>Croceicoccus</taxon>
    </lineage>
</organism>
<evidence type="ECO:0000256" key="7">
    <source>
        <dbReference type="ARBA" id="ARBA00019373"/>
    </source>
</evidence>
<feature type="transmembrane region" description="Helical" evidence="19">
    <location>
        <begin position="108"/>
        <end position="127"/>
    </location>
</feature>
<feature type="transmembrane region" description="Helical" evidence="19">
    <location>
        <begin position="148"/>
        <end position="170"/>
    </location>
</feature>
<keyword evidence="8" id="KW-1003">Cell membrane</keyword>
<dbReference type="GO" id="GO:0004605">
    <property type="term" value="F:phosphatidate cytidylyltransferase activity"/>
    <property type="evidence" value="ECO:0007669"/>
    <property type="project" value="UniProtKB-EC"/>
</dbReference>
<evidence type="ECO:0000313" key="21">
    <source>
        <dbReference type="Proteomes" id="UP000598997"/>
    </source>
</evidence>
<evidence type="ECO:0000256" key="12">
    <source>
        <dbReference type="ARBA" id="ARBA00022695"/>
    </source>
</evidence>
<evidence type="ECO:0000256" key="11">
    <source>
        <dbReference type="ARBA" id="ARBA00022692"/>
    </source>
</evidence>
<feature type="transmembrane region" description="Helical" evidence="19">
    <location>
        <begin position="84"/>
        <end position="102"/>
    </location>
</feature>
<gene>
    <name evidence="20" type="ORF">GCM10010989_11270</name>
</gene>
<evidence type="ECO:0000256" key="5">
    <source>
        <dbReference type="ARBA" id="ARBA00010185"/>
    </source>
</evidence>
<keyword evidence="10 18" id="KW-0808">Transferase</keyword>
<keyword evidence="16" id="KW-0594">Phospholipid biosynthesis</keyword>
<accession>A0A917DHU1</accession>
<comment type="pathway">
    <text evidence="3 18">Phospholipid metabolism; CDP-diacylglycerol biosynthesis; CDP-diacylglycerol from sn-glycerol 3-phosphate: step 3/3.</text>
</comment>
<keyword evidence="11 18" id="KW-0812">Transmembrane</keyword>
<evidence type="ECO:0000256" key="2">
    <source>
        <dbReference type="ARBA" id="ARBA00004651"/>
    </source>
</evidence>
<protein>
    <recommendedName>
        <fullName evidence="7 18">Phosphatidate cytidylyltransferase</fullName>
        <ecNumber evidence="6 18">2.7.7.41</ecNumber>
    </recommendedName>
</protein>
<comment type="subcellular location">
    <subcellularLocation>
        <location evidence="2">Cell membrane</location>
        <topology evidence="2">Multi-pass membrane protein</topology>
    </subcellularLocation>
</comment>
<evidence type="ECO:0000256" key="10">
    <source>
        <dbReference type="ARBA" id="ARBA00022679"/>
    </source>
</evidence>
<dbReference type="GO" id="GO:0016024">
    <property type="term" value="P:CDP-diacylglycerol biosynthetic process"/>
    <property type="evidence" value="ECO:0007669"/>
    <property type="project" value="TreeGrafter"/>
</dbReference>
<evidence type="ECO:0000256" key="16">
    <source>
        <dbReference type="ARBA" id="ARBA00023209"/>
    </source>
</evidence>
<dbReference type="RefSeq" id="WP_066763175.1">
    <property type="nucleotide sequence ID" value="NZ_BMIO01000003.1"/>
</dbReference>
<dbReference type="PANTHER" id="PTHR46382">
    <property type="entry name" value="PHOSPHATIDATE CYTIDYLYLTRANSFERASE"/>
    <property type="match status" value="1"/>
</dbReference>
<keyword evidence="21" id="KW-1185">Reference proteome</keyword>
<proteinExistence type="inferred from homology"/>
<evidence type="ECO:0000256" key="14">
    <source>
        <dbReference type="ARBA" id="ARBA00023098"/>
    </source>
</evidence>
<evidence type="ECO:0000256" key="8">
    <source>
        <dbReference type="ARBA" id="ARBA00022475"/>
    </source>
</evidence>
<dbReference type="PANTHER" id="PTHR46382:SF1">
    <property type="entry name" value="PHOSPHATIDATE CYTIDYLYLTRANSFERASE"/>
    <property type="match status" value="1"/>
</dbReference>
<comment type="caution">
    <text evidence="20">The sequence shown here is derived from an EMBL/GenBank/DDBJ whole genome shotgun (WGS) entry which is preliminary data.</text>
</comment>
<dbReference type="EMBL" id="BMIO01000003">
    <property type="protein sequence ID" value="GGD38947.1"/>
    <property type="molecule type" value="Genomic_DNA"/>
</dbReference>
<comment type="pathway">
    <text evidence="4">Lipid metabolism.</text>
</comment>
<keyword evidence="17" id="KW-1208">Phospholipid metabolism</keyword>
<dbReference type="OrthoDB" id="9799199at2"/>
<evidence type="ECO:0000256" key="17">
    <source>
        <dbReference type="ARBA" id="ARBA00023264"/>
    </source>
</evidence>
<evidence type="ECO:0000256" key="4">
    <source>
        <dbReference type="ARBA" id="ARBA00005189"/>
    </source>
</evidence>
<comment type="catalytic activity">
    <reaction evidence="1 18">
        <text>a 1,2-diacyl-sn-glycero-3-phosphate + CTP + H(+) = a CDP-1,2-diacyl-sn-glycerol + diphosphate</text>
        <dbReference type="Rhea" id="RHEA:16229"/>
        <dbReference type="ChEBI" id="CHEBI:15378"/>
        <dbReference type="ChEBI" id="CHEBI:33019"/>
        <dbReference type="ChEBI" id="CHEBI:37563"/>
        <dbReference type="ChEBI" id="CHEBI:58332"/>
        <dbReference type="ChEBI" id="CHEBI:58608"/>
        <dbReference type="EC" id="2.7.7.41"/>
    </reaction>
</comment>
<keyword evidence="12 18" id="KW-0548">Nucleotidyltransferase</keyword>